<keyword evidence="2" id="KW-1185">Reference proteome</keyword>
<dbReference type="InterPro" id="IPR029063">
    <property type="entry name" value="SAM-dependent_MTases_sf"/>
</dbReference>
<evidence type="ECO:0000313" key="2">
    <source>
        <dbReference type="Proteomes" id="UP000789342"/>
    </source>
</evidence>
<sequence length="98" mass="11346">RDVNIGVPKFRQVNGRKYHNIENSKYPFPSDDEELDRQHLQHFLLRYLWEGNFSAPVEHILNNEYSKVLDVGCGAGTWALEIATNYQIIEIIGMDISP</sequence>
<gene>
    <name evidence="1" type="ORF">AMORRO_LOCUS18283</name>
</gene>
<organism evidence="1 2">
    <name type="scientific">Acaulospora morrowiae</name>
    <dbReference type="NCBI Taxonomy" id="94023"/>
    <lineage>
        <taxon>Eukaryota</taxon>
        <taxon>Fungi</taxon>
        <taxon>Fungi incertae sedis</taxon>
        <taxon>Mucoromycota</taxon>
        <taxon>Glomeromycotina</taxon>
        <taxon>Glomeromycetes</taxon>
        <taxon>Diversisporales</taxon>
        <taxon>Acaulosporaceae</taxon>
        <taxon>Acaulospora</taxon>
    </lineage>
</organism>
<reference evidence="1" key="1">
    <citation type="submission" date="2021-06" db="EMBL/GenBank/DDBJ databases">
        <authorList>
            <person name="Kallberg Y."/>
            <person name="Tangrot J."/>
            <person name="Rosling A."/>
        </authorList>
    </citation>
    <scope>NUCLEOTIDE SEQUENCE</scope>
    <source>
        <strain evidence="1">CL551</strain>
    </source>
</reference>
<dbReference type="AlphaFoldDB" id="A0A9N9JTG1"/>
<evidence type="ECO:0000313" key="1">
    <source>
        <dbReference type="EMBL" id="CAG8792785.1"/>
    </source>
</evidence>
<protein>
    <submittedName>
        <fullName evidence="1">10569_t:CDS:1</fullName>
    </submittedName>
</protein>
<comment type="caution">
    <text evidence="1">The sequence shown here is derived from an EMBL/GenBank/DDBJ whole genome shotgun (WGS) entry which is preliminary data.</text>
</comment>
<accession>A0A9N9JTG1</accession>
<feature type="non-terminal residue" evidence="1">
    <location>
        <position position="1"/>
    </location>
</feature>
<dbReference type="Gene3D" id="3.40.50.150">
    <property type="entry name" value="Vaccinia Virus protein VP39"/>
    <property type="match status" value="1"/>
</dbReference>
<dbReference type="EMBL" id="CAJVPV010063305">
    <property type="protein sequence ID" value="CAG8792785.1"/>
    <property type="molecule type" value="Genomic_DNA"/>
</dbReference>
<dbReference type="Proteomes" id="UP000789342">
    <property type="component" value="Unassembled WGS sequence"/>
</dbReference>
<dbReference type="OrthoDB" id="2013972at2759"/>
<dbReference type="SUPFAM" id="SSF53335">
    <property type="entry name" value="S-adenosyl-L-methionine-dependent methyltransferases"/>
    <property type="match status" value="1"/>
</dbReference>
<name>A0A9N9JTG1_9GLOM</name>
<proteinExistence type="predicted"/>
<dbReference type="CDD" id="cd02440">
    <property type="entry name" value="AdoMet_MTases"/>
    <property type="match status" value="1"/>
</dbReference>
<feature type="non-terminal residue" evidence="1">
    <location>
        <position position="98"/>
    </location>
</feature>